<feature type="region of interest" description="Disordered" evidence="1">
    <location>
        <begin position="23"/>
        <end position="128"/>
    </location>
</feature>
<organism evidence="2 3">
    <name type="scientific">Stylosanthes scabra</name>
    <dbReference type="NCBI Taxonomy" id="79078"/>
    <lineage>
        <taxon>Eukaryota</taxon>
        <taxon>Viridiplantae</taxon>
        <taxon>Streptophyta</taxon>
        <taxon>Embryophyta</taxon>
        <taxon>Tracheophyta</taxon>
        <taxon>Spermatophyta</taxon>
        <taxon>Magnoliopsida</taxon>
        <taxon>eudicotyledons</taxon>
        <taxon>Gunneridae</taxon>
        <taxon>Pentapetalae</taxon>
        <taxon>rosids</taxon>
        <taxon>fabids</taxon>
        <taxon>Fabales</taxon>
        <taxon>Fabaceae</taxon>
        <taxon>Papilionoideae</taxon>
        <taxon>50 kb inversion clade</taxon>
        <taxon>dalbergioids sensu lato</taxon>
        <taxon>Dalbergieae</taxon>
        <taxon>Pterocarpus clade</taxon>
        <taxon>Stylosanthes</taxon>
    </lineage>
</organism>
<accession>A0ABU6RPB9</accession>
<name>A0ABU6RPB9_9FABA</name>
<protein>
    <submittedName>
        <fullName evidence="2">Uncharacterized protein</fullName>
    </submittedName>
</protein>
<reference evidence="2 3" key="1">
    <citation type="journal article" date="2023" name="Plants (Basel)">
        <title>Bridging the Gap: Combining Genomics and Transcriptomics Approaches to Understand Stylosanthes scabra, an Orphan Legume from the Brazilian Caatinga.</title>
        <authorList>
            <person name="Ferreira-Neto J.R.C."/>
            <person name="da Silva M.D."/>
            <person name="Binneck E."/>
            <person name="de Melo N.F."/>
            <person name="da Silva R.H."/>
            <person name="de Melo A.L.T.M."/>
            <person name="Pandolfi V."/>
            <person name="Bustamante F.O."/>
            <person name="Brasileiro-Vidal A.C."/>
            <person name="Benko-Iseppon A.M."/>
        </authorList>
    </citation>
    <scope>NUCLEOTIDE SEQUENCE [LARGE SCALE GENOMIC DNA]</scope>
    <source>
        <tissue evidence="2">Leaves</tissue>
    </source>
</reference>
<evidence type="ECO:0000256" key="1">
    <source>
        <dbReference type="SAM" id="MobiDB-lite"/>
    </source>
</evidence>
<gene>
    <name evidence="2" type="ORF">PIB30_073641</name>
</gene>
<proteinExistence type="predicted"/>
<keyword evidence="3" id="KW-1185">Reference proteome</keyword>
<sequence>MDGSTSGYAARAADIAAAVKCEETTAARTGSTETPDTAGNGQGEAAEGGSTCKPHHRWGGKPHNRVGSDPSSAPRTRTTRCDPDPNLEPPPYSMNRARSTSVPKKKSRSVSCVTGPSPPGSWSPPPPECPPVECTPPPRPHRPRPTADPPAHCWMPPHPSAEYRALHPRLGHRAEAQSDLSPETQLGAHHPATEIPWDLAAGDPGSGTAGDRQPPTSQCTPYWANLGAGWARPESDDLGTSGCAKNRTSMQAHRATICRRPWPWRRGIHPGLQGPWGRAAWVSSVEPVDIPIAFELLLALARHVARPLSSGVRFSIDSRSISPNRSISNQIITKSNRPISIQKKSCMCSPTSHPGSFRCSLHKNVSANGGGNHHHGGGNHHLNMRRSAMKNSLVRIGGVEGEWVKRALTALIRPSSHQQRRRAGFEPRPSRLSVMSKAEDI</sequence>
<evidence type="ECO:0000313" key="3">
    <source>
        <dbReference type="Proteomes" id="UP001341840"/>
    </source>
</evidence>
<dbReference type="PANTHER" id="PTHR33132:SF135">
    <property type="entry name" value="OS02G0799700 PROTEIN"/>
    <property type="match status" value="1"/>
</dbReference>
<dbReference type="PANTHER" id="PTHR33132">
    <property type="entry name" value="OSJNBB0118P14.9 PROTEIN"/>
    <property type="match status" value="1"/>
</dbReference>
<dbReference type="Proteomes" id="UP001341840">
    <property type="component" value="Unassembled WGS sequence"/>
</dbReference>
<evidence type="ECO:0000313" key="2">
    <source>
        <dbReference type="EMBL" id="MED6125961.1"/>
    </source>
</evidence>
<feature type="region of interest" description="Disordered" evidence="1">
    <location>
        <begin position="195"/>
        <end position="219"/>
    </location>
</feature>
<feature type="compositionally biased region" description="Basic residues" evidence="1">
    <location>
        <begin position="53"/>
        <end position="64"/>
    </location>
</feature>
<dbReference type="EMBL" id="JASCZI010031106">
    <property type="protein sequence ID" value="MED6125961.1"/>
    <property type="molecule type" value="Genomic_DNA"/>
</dbReference>
<feature type="compositionally biased region" description="Polar residues" evidence="1">
    <location>
        <begin position="26"/>
        <end position="37"/>
    </location>
</feature>
<feature type="compositionally biased region" description="Pro residues" evidence="1">
    <location>
        <begin position="116"/>
        <end position="128"/>
    </location>
</feature>
<comment type="caution">
    <text evidence="2">The sequence shown here is derived from an EMBL/GenBank/DDBJ whole genome shotgun (WGS) entry which is preliminary data.</text>
</comment>
<feature type="region of interest" description="Disordered" evidence="1">
    <location>
        <begin position="415"/>
        <end position="441"/>
    </location>
</feature>